<reference evidence="2" key="2">
    <citation type="submission" date="2022-06" db="UniProtKB">
        <authorList>
            <consortium name="EnsemblMetazoa"/>
        </authorList>
    </citation>
    <scope>IDENTIFICATION</scope>
</reference>
<evidence type="ECO:0000256" key="1">
    <source>
        <dbReference type="SAM" id="MobiDB-lite"/>
    </source>
</evidence>
<dbReference type="OrthoDB" id="74412at2759"/>
<dbReference type="RefSeq" id="XP_029342198.1">
    <property type="nucleotide sequence ID" value="XM_029486338.1"/>
</dbReference>
<dbReference type="EnsemblMetazoa" id="XM_029486338.1">
    <property type="protein sequence ID" value="XP_029342198.1"/>
    <property type="gene ID" value="LOC103311904"/>
</dbReference>
<name>A0A8R2NKU6_ACYPI</name>
<dbReference type="KEGG" id="api:103311904"/>
<proteinExistence type="predicted"/>
<accession>A0A8R2NKU6</accession>
<dbReference type="Proteomes" id="UP000007819">
    <property type="component" value="Chromosome A1"/>
</dbReference>
<organism evidence="2 3">
    <name type="scientific">Acyrthosiphon pisum</name>
    <name type="common">Pea aphid</name>
    <dbReference type="NCBI Taxonomy" id="7029"/>
    <lineage>
        <taxon>Eukaryota</taxon>
        <taxon>Metazoa</taxon>
        <taxon>Ecdysozoa</taxon>
        <taxon>Arthropoda</taxon>
        <taxon>Hexapoda</taxon>
        <taxon>Insecta</taxon>
        <taxon>Pterygota</taxon>
        <taxon>Neoptera</taxon>
        <taxon>Paraneoptera</taxon>
        <taxon>Hemiptera</taxon>
        <taxon>Sternorrhyncha</taxon>
        <taxon>Aphidomorpha</taxon>
        <taxon>Aphidoidea</taxon>
        <taxon>Aphididae</taxon>
        <taxon>Macrosiphini</taxon>
        <taxon>Acyrthosiphon</taxon>
    </lineage>
</organism>
<dbReference type="GeneID" id="103311904"/>
<feature type="region of interest" description="Disordered" evidence="1">
    <location>
        <begin position="222"/>
        <end position="242"/>
    </location>
</feature>
<sequence>MGSHSNHNTSSNKIKMDKSFHSLKKQQKKNLAKEDQAKGSSLDRKHWKFLGMGMIGRDSNEPVPTSQYRSYRRVPPTVPKCASDTSVLPNTYNQNSDVYPIPQINHSRPADMVDYRLATVTKPDTNQRRTDPTNSSEITLESFIQSRQDERRIQHLHMGMRVPQYTAPPPPPGIREDQNQQLLDQASFRIATESEPRSRQPITALTSVEHLSVLPPWLIESSTQSSDFNGNRNSKTFPHPRDGPYMPHYLNHMNINYIPIDM</sequence>
<feature type="compositionally biased region" description="Basic residues" evidence="1">
    <location>
        <begin position="21"/>
        <end position="30"/>
    </location>
</feature>
<feature type="region of interest" description="Disordered" evidence="1">
    <location>
        <begin position="1"/>
        <end position="45"/>
    </location>
</feature>
<protein>
    <submittedName>
        <fullName evidence="2">Uncharacterized protein</fullName>
    </submittedName>
</protein>
<reference evidence="3" key="1">
    <citation type="submission" date="2010-06" db="EMBL/GenBank/DDBJ databases">
        <authorList>
            <person name="Jiang H."/>
            <person name="Abraham K."/>
            <person name="Ali S."/>
            <person name="Alsbrooks S.L."/>
            <person name="Anim B.N."/>
            <person name="Anosike U.S."/>
            <person name="Attaway T."/>
            <person name="Bandaranaike D.P."/>
            <person name="Battles P.K."/>
            <person name="Bell S.N."/>
            <person name="Bell A.V."/>
            <person name="Beltran B."/>
            <person name="Bickham C."/>
            <person name="Bustamante Y."/>
            <person name="Caleb T."/>
            <person name="Canada A."/>
            <person name="Cardenas V."/>
            <person name="Carter K."/>
            <person name="Chacko J."/>
            <person name="Chandrabose M.N."/>
            <person name="Chavez D."/>
            <person name="Chavez A."/>
            <person name="Chen L."/>
            <person name="Chu H.-S."/>
            <person name="Claassen K.J."/>
            <person name="Cockrell R."/>
            <person name="Collins M."/>
            <person name="Cooper J.A."/>
            <person name="Cree A."/>
            <person name="Curry S.M."/>
            <person name="Da Y."/>
            <person name="Dao M.D."/>
            <person name="Das B."/>
            <person name="Davila M.-L."/>
            <person name="Davy-Carroll L."/>
            <person name="Denson S."/>
            <person name="Dinh H."/>
            <person name="Ebong V.E."/>
            <person name="Edwards J.R."/>
            <person name="Egan A."/>
            <person name="El-Daye J."/>
            <person name="Escobedo L."/>
            <person name="Fernandez S."/>
            <person name="Fernando P.R."/>
            <person name="Flagg N."/>
            <person name="Forbes L.D."/>
            <person name="Fowler R.G."/>
            <person name="Fu Q."/>
            <person name="Gabisi R.A."/>
            <person name="Ganer J."/>
            <person name="Garbino Pronczuk A."/>
            <person name="Garcia R.M."/>
            <person name="Garner T."/>
            <person name="Garrett T.E."/>
            <person name="Gonzalez D.A."/>
            <person name="Hamid H."/>
            <person name="Hawkins E.S."/>
            <person name="Hirani K."/>
            <person name="Hogues M.E."/>
            <person name="Hollins B."/>
            <person name="Hsiao C.-H."/>
            <person name="Jabil R."/>
            <person name="James M.L."/>
            <person name="Jhangiani S.N."/>
            <person name="Johnson B."/>
            <person name="Johnson Q."/>
            <person name="Joshi V."/>
            <person name="Kalu J.B."/>
            <person name="Kam C."/>
            <person name="Kashfia A."/>
            <person name="Keebler J."/>
            <person name="Kisamo H."/>
            <person name="Kovar C.L."/>
            <person name="Lago L.A."/>
            <person name="Lai C.-Y."/>
            <person name="Laidlaw J."/>
            <person name="Lara F."/>
            <person name="Le T.-K."/>
            <person name="Lee S.L."/>
            <person name="Legall F.H."/>
            <person name="Lemon S.J."/>
            <person name="Lewis L.R."/>
            <person name="Li B."/>
            <person name="Liu Y."/>
            <person name="Liu Y.-S."/>
            <person name="Lopez J."/>
            <person name="Lozado R.J."/>
            <person name="Lu J."/>
            <person name="Madu R.C."/>
            <person name="Maheshwari M."/>
            <person name="Maheshwari R."/>
            <person name="Malloy K."/>
            <person name="Martinez E."/>
            <person name="Mathew T."/>
            <person name="Mercado I.C."/>
            <person name="Mercado C."/>
            <person name="Meyer B."/>
            <person name="Montgomery K."/>
            <person name="Morgan M.B."/>
            <person name="Munidasa M."/>
            <person name="Nazareth L.V."/>
            <person name="Nelson J."/>
            <person name="Ng B.M."/>
            <person name="Nguyen N.B."/>
            <person name="Nguyen P.Q."/>
            <person name="Nguyen T."/>
            <person name="Obregon M."/>
            <person name="Okwuonu G.O."/>
            <person name="Onwere C.G."/>
            <person name="Orozco G."/>
            <person name="Parra A."/>
            <person name="Patel S."/>
            <person name="Patil S."/>
            <person name="Perez A."/>
            <person name="Perez Y."/>
            <person name="Pham C."/>
            <person name="Primus E.L."/>
            <person name="Pu L.-L."/>
            <person name="Puazo M."/>
            <person name="Qin X."/>
            <person name="Quiroz J.B."/>
            <person name="Reese J."/>
            <person name="Richards S."/>
            <person name="Rives C.M."/>
            <person name="Robberts R."/>
            <person name="Ruiz S.J."/>
            <person name="Ruiz M.J."/>
            <person name="Santibanez J."/>
            <person name="Schneider B.W."/>
            <person name="Sisson I."/>
            <person name="Smith M."/>
            <person name="Sodergren E."/>
            <person name="Song X.-Z."/>
            <person name="Song B.B."/>
            <person name="Summersgill H."/>
            <person name="Thelus R."/>
            <person name="Thornton R.D."/>
            <person name="Trejos Z.Y."/>
            <person name="Usmani K."/>
            <person name="Vattathil S."/>
            <person name="Villasana D."/>
            <person name="Walker D.L."/>
            <person name="Wang S."/>
            <person name="Wang K."/>
            <person name="White C.S."/>
            <person name="Williams A.C."/>
            <person name="Williamson J."/>
            <person name="Wilson K."/>
            <person name="Woghiren I.O."/>
            <person name="Woodworth J.R."/>
            <person name="Worley K.C."/>
            <person name="Wright R.A."/>
            <person name="Wu W."/>
            <person name="Young L."/>
            <person name="Zhang L."/>
            <person name="Zhang J."/>
            <person name="Zhu Y."/>
            <person name="Muzny D.M."/>
            <person name="Weinstock G."/>
            <person name="Gibbs R.A."/>
        </authorList>
    </citation>
    <scope>NUCLEOTIDE SEQUENCE [LARGE SCALE GENOMIC DNA]</scope>
    <source>
        <strain evidence="3">LSR1</strain>
    </source>
</reference>
<dbReference type="AlphaFoldDB" id="A0A8R2NKU6"/>
<feature type="compositionally biased region" description="Polar residues" evidence="1">
    <location>
        <begin position="1"/>
        <end position="13"/>
    </location>
</feature>
<evidence type="ECO:0000313" key="2">
    <source>
        <dbReference type="EnsemblMetazoa" id="XP_029342198.1"/>
    </source>
</evidence>
<feature type="compositionally biased region" description="Polar residues" evidence="1">
    <location>
        <begin position="222"/>
        <end position="236"/>
    </location>
</feature>
<feature type="compositionally biased region" description="Basic and acidic residues" evidence="1">
    <location>
        <begin position="31"/>
        <end position="44"/>
    </location>
</feature>
<evidence type="ECO:0000313" key="3">
    <source>
        <dbReference type="Proteomes" id="UP000007819"/>
    </source>
</evidence>
<keyword evidence="3" id="KW-1185">Reference proteome</keyword>